<comment type="caution">
    <text evidence="1">The sequence shown here is derived from an EMBL/GenBank/DDBJ whole genome shotgun (WGS) entry which is preliminary data.</text>
</comment>
<accession>A0A131ZTT0</accession>
<dbReference type="VEuPathDB" id="VectorBase:SSCA007612"/>
<organism evidence="1 2">
    <name type="scientific">Sarcoptes scabiei</name>
    <name type="common">Itch mite</name>
    <name type="synonym">Acarus scabiei</name>
    <dbReference type="NCBI Taxonomy" id="52283"/>
    <lineage>
        <taxon>Eukaryota</taxon>
        <taxon>Metazoa</taxon>
        <taxon>Ecdysozoa</taxon>
        <taxon>Arthropoda</taxon>
        <taxon>Chelicerata</taxon>
        <taxon>Arachnida</taxon>
        <taxon>Acari</taxon>
        <taxon>Acariformes</taxon>
        <taxon>Sarcoptiformes</taxon>
        <taxon>Astigmata</taxon>
        <taxon>Psoroptidia</taxon>
        <taxon>Sarcoptoidea</taxon>
        <taxon>Sarcoptidae</taxon>
        <taxon>Sarcoptinae</taxon>
        <taxon>Sarcoptes</taxon>
    </lineage>
</organism>
<dbReference type="Proteomes" id="UP000616769">
    <property type="component" value="Unassembled WGS sequence"/>
</dbReference>
<name>A0A131ZTT0_SARSC</name>
<proteinExistence type="predicted"/>
<dbReference type="EMBL" id="JXLN01001138">
    <property type="protein sequence ID" value="KPM02193.1"/>
    <property type="molecule type" value="Genomic_DNA"/>
</dbReference>
<evidence type="ECO:0000313" key="2">
    <source>
        <dbReference type="Proteomes" id="UP000616769"/>
    </source>
</evidence>
<reference evidence="1 2" key="1">
    <citation type="journal article" date="2015" name="Parasit. Vectors">
        <title>Draft genome of the scabies mite.</title>
        <authorList>
            <person name="Rider S.D.Jr."/>
            <person name="Morgan M.S."/>
            <person name="Arlian L.G."/>
        </authorList>
    </citation>
    <scope>NUCLEOTIDE SEQUENCE [LARGE SCALE GENOMIC DNA]</scope>
    <source>
        <strain evidence="1">Arlian Lab</strain>
    </source>
</reference>
<protein>
    <submittedName>
        <fullName evidence="1">Uncharacterized protein</fullName>
    </submittedName>
</protein>
<gene>
    <name evidence="1" type="ORF">QR98_0006010</name>
</gene>
<dbReference type="AlphaFoldDB" id="A0A131ZTT0"/>
<sequence>MTNYFIKEEFLFREKFTPQTPTLSLTFNRFYWIKYKDPKVCSVFVKILERIFTSTKLNEELSSLESTL</sequence>
<evidence type="ECO:0000313" key="1">
    <source>
        <dbReference type="EMBL" id="KPM02193.1"/>
    </source>
</evidence>